<name>A0A1T5GJV4_9BACT</name>
<dbReference type="OrthoDB" id="959589at2"/>
<evidence type="ECO:0008006" key="3">
    <source>
        <dbReference type="Google" id="ProtNLM"/>
    </source>
</evidence>
<gene>
    <name evidence="1" type="ORF">SAMN05660293_04043</name>
</gene>
<proteinExistence type="predicted"/>
<reference evidence="2" key="1">
    <citation type="submission" date="2017-02" db="EMBL/GenBank/DDBJ databases">
        <authorList>
            <person name="Varghese N."/>
            <person name="Submissions S."/>
        </authorList>
    </citation>
    <scope>NUCLEOTIDE SEQUENCE [LARGE SCALE GENOMIC DNA]</scope>
    <source>
        <strain evidence="2">DSM 22270</strain>
    </source>
</reference>
<accession>A0A1T5GJV4</accession>
<dbReference type="Proteomes" id="UP000190897">
    <property type="component" value="Unassembled WGS sequence"/>
</dbReference>
<dbReference type="STRING" id="651661.SAMN05660293_04043"/>
<evidence type="ECO:0000313" key="1">
    <source>
        <dbReference type="EMBL" id="SKC08744.1"/>
    </source>
</evidence>
<evidence type="ECO:0000313" key="2">
    <source>
        <dbReference type="Proteomes" id="UP000190897"/>
    </source>
</evidence>
<protein>
    <recommendedName>
        <fullName evidence="3">Lipocalin-like domain-containing protein</fullName>
    </recommendedName>
</protein>
<sequence>MVKRILLFCMALFVTTSCDKDKDQLCVAPAFNKNIIGTWTGNFESNPKIKQDVSFSNTGVFEDTGGLLFGNQNESALAWISKGDSLKITGKFKNKGTKVYSFLSLTNTCDSIVLDVEGIDKIFLKRK</sequence>
<organism evidence="1 2">
    <name type="scientific">Dyadobacter psychrophilus</name>
    <dbReference type="NCBI Taxonomy" id="651661"/>
    <lineage>
        <taxon>Bacteria</taxon>
        <taxon>Pseudomonadati</taxon>
        <taxon>Bacteroidota</taxon>
        <taxon>Cytophagia</taxon>
        <taxon>Cytophagales</taxon>
        <taxon>Spirosomataceae</taxon>
        <taxon>Dyadobacter</taxon>
    </lineage>
</organism>
<dbReference type="RefSeq" id="WP_141110367.1">
    <property type="nucleotide sequence ID" value="NZ_FUZA01000006.1"/>
</dbReference>
<keyword evidence="2" id="KW-1185">Reference proteome</keyword>
<dbReference type="EMBL" id="FUZA01000006">
    <property type="protein sequence ID" value="SKC08744.1"/>
    <property type="molecule type" value="Genomic_DNA"/>
</dbReference>
<dbReference type="AlphaFoldDB" id="A0A1T5GJV4"/>
<dbReference type="PROSITE" id="PS51257">
    <property type="entry name" value="PROKAR_LIPOPROTEIN"/>
    <property type="match status" value="1"/>
</dbReference>